<evidence type="ECO:0000256" key="2">
    <source>
        <dbReference type="PROSITE-ProRule" id="PRU00284"/>
    </source>
</evidence>
<feature type="transmembrane region" description="Helical" evidence="3">
    <location>
        <begin position="225"/>
        <end position="248"/>
    </location>
</feature>
<organism evidence="5 6">
    <name type="scientific">Campylobacter porcelli</name>
    <dbReference type="NCBI Taxonomy" id="1660073"/>
    <lineage>
        <taxon>Bacteria</taxon>
        <taxon>Pseudomonadati</taxon>
        <taxon>Campylobacterota</taxon>
        <taxon>Epsilonproteobacteria</taxon>
        <taxon>Campylobacterales</taxon>
        <taxon>Campylobacteraceae</taxon>
        <taxon>Campylobacter</taxon>
    </lineage>
</organism>
<proteinExistence type="predicted"/>
<feature type="transmembrane region" description="Helical" evidence="3">
    <location>
        <begin position="6"/>
        <end position="31"/>
    </location>
</feature>
<evidence type="ECO:0000313" key="5">
    <source>
        <dbReference type="EMBL" id="ARR00410.1"/>
    </source>
</evidence>
<dbReference type="AlphaFoldDB" id="A0A1X9SVY3"/>
<dbReference type="EMBL" id="CP018789">
    <property type="protein sequence ID" value="ARR00410.1"/>
    <property type="molecule type" value="Genomic_DNA"/>
</dbReference>
<keyword evidence="3" id="KW-0812">Transmembrane</keyword>
<evidence type="ECO:0000259" key="4">
    <source>
        <dbReference type="PROSITE" id="PS50111"/>
    </source>
</evidence>
<evidence type="ECO:0000256" key="1">
    <source>
        <dbReference type="ARBA" id="ARBA00023224"/>
    </source>
</evidence>
<dbReference type="KEGG" id="camy:CSUIS_0584"/>
<dbReference type="InterPro" id="IPR004089">
    <property type="entry name" value="MCPsignal_dom"/>
</dbReference>
<keyword evidence="3" id="KW-0472">Membrane</keyword>
<dbReference type="SMART" id="SM00283">
    <property type="entry name" value="MA"/>
    <property type="match status" value="1"/>
</dbReference>
<dbReference type="STRING" id="1660073.CSUIS_0584"/>
<dbReference type="Proteomes" id="UP000194260">
    <property type="component" value="Chromosome"/>
</dbReference>
<sequence>MKFTTLFYLIFGAIIIAIALNLVAILGVMGVQDELISANEKRYQSYLLADELRQSSDDLTRLVRTYSVTGDSSYIDQYNAILDIRSGKAPRPVEYERIYWDFVASSGVKPRPDSKEMISLTQKMQNLGFSQAELDKLKESEKRSNNLVDIEIKAMNAVMGKFADESNGGGYAIGQPNKELAMSLTHSKEYHIQKAKIMEPIDEFFVMLKQRTNSEVQSKIDKSSLYFNIVIGLFIINITVIVLGSILLRKKIGQIEIVSDGLRGFFAFLGSEKEDCKTININSKDEFGVIAKMINQNILNLRTQISSERKFINDTVNTLRELSQGSFDIRLNSDCNSPLMKKLQETLNNMALTLEKNINEIVKIIAKYSERDYTQRASSENLKHYLLKMVDGINGLGDATVAMLNLSQKSSQTLYEASHNMKDGVNKLNDYSKLQVGSLQESATAVEELSSSMNSINERADEVIKQSGDIKNIITIIKDIAEQTNLLALNAAIEAARAGEHGRGFSVVADEVRTLAEKTGKSLTEIEANVNILTQSISDMSSSIHEQTAAINQINEAMSTIRNGTEQNHIETTKIADISNEVEKMSEDMLSNINKNKF</sequence>
<dbReference type="Gene3D" id="1.10.287.950">
    <property type="entry name" value="Methyl-accepting chemotaxis protein"/>
    <property type="match status" value="1"/>
</dbReference>
<name>A0A1X9SVY3_9BACT</name>
<keyword evidence="3" id="KW-1133">Transmembrane helix</keyword>
<protein>
    <submittedName>
        <fullName evidence="5">MCP-domain signal transduction protein</fullName>
    </submittedName>
</protein>
<dbReference type="PROSITE" id="PS50111">
    <property type="entry name" value="CHEMOTAXIS_TRANSDUC_2"/>
    <property type="match status" value="1"/>
</dbReference>
<feature type="domain" description="Methyl-accepting transducer" evidence="4">
    <location>
        <begin position="350"/>
        <end position="598"/>
    </location>
</feature>
<dbReference type="SUPFAM" id="SSF58104">
    <property type="entry name" value="Methyl-accepting chemotaxis protein (MCP) signaling domain"/>
    <property type="match status" value="1"/>
</dbReference>
<dbReference type="Pfam" id="PF00015">
    <property type="entry name" value="MCPsignal"/>
    <property type="match status" value="1"/>
</dbReference>
<accession>A0A1X9SVY3</accession>
<reference evidence="6" key="1">
    <citation type="journal article" date="2017" name="Genome Biol. Evol.">
        <title>Comparative Genomic Analysis Identifies a Campylobacter Clade Deficient in Selenium Metabolism.</title>
        <authorList>
            <person name="Miller W.G."/>
            <person name="Yee E."/>
            <person name="Lopes B.S."/>
            <person name="Chapman M.H."/>
            <person name="Huynh S."/>
            <person name="Bono J.L."/>
            <person name="Parker C.T."/>
            <person name="Strachan N.J.C."/>
            <person name="Forbes K.J."/>
        </authorList>
    </citation>
    <scope>NUCLEOTIDE SEQUENCE [LARGE SCALE GENOMIC DNA]</scope>
    <source>
        <strain evidence="6">RM6137</strain>
    </source>
</reference>
<dbReference type="PANTHER" id="PTHR32089">
    <property type="entry name" value="METHYL-ACCEPTING CHEMOTAXIS PROTEIN MCPB"/>
    <property type="match status" value="1"/>
</dbReference>
<dbReference type="GO" id="GO:0016020">
    <property type="term" value="C:membrane"/>
    <property type="evidence" value="ECO:0007669"/>
    <property type="project" value="InterPro"/>
</dbReference>
<dbReference type="GO" id="GO:0007165">
    <property type="term" value="P:signal transduction"/>
    <property type="evidence" value="ECO:0007669"/>
    <property type="project" value="UniProtKB-KW"/>
</dbReference>
<dbReference type="Gene3D" id="1.20.120.1530">
    <property type="match status" value="1"/>
</dbReference>
<gene>
    <name evidence="5" type="ORF">CSUIS_0584</name>
</gene>
<dbReference type="PANTHER" id="PTHR32089:SF112">
    <property type="entry name" value="LYSOZYME-LIKE PROTEIN-RELATED"/>
    <property type="match status" value="1"/>
</dbReference>
<evidence type="ECO:0000313" key="6">
    <source>
        <dbReference type="Proteomes" id="UP000194260"/>
    </source>
</evidence>
<evidence type="ECO:0000256" key="3">
    <source>
        <dbReference type="SAM" id="Phobius"/>
    </source>
</evidence>
<keyword evidence="1 2" id="KW-0807">Transducer</keyword>